<reference evidence="2" key="1">
    <citation type="journal article" name="DNA Res.">
        <title>The physiological potential of anammox bacteria as revealed by their core genome structure.</title>
        <authorList>
            <person name="Okubo T."/>
            <person name="Toyoda A."/>
            <person name="Fukuhara K."/>
            <person name="Uchiyama I."/>
            <person name="Harigaya Y."/>
            <person name="Kuroiwa M."/>
            <person name="Suzuki T."/>
            <person name="Murakami Y."/>
            <person name="Suwa Y."/>
            <person name="Takami H."/>
        </authorList>
    </citation>
    <scope>NUCLEOTIDE SEQUENCE</scope>
    <source>
        <strain evidence="2">317325-3</strain>
    </source>
</reference>
<dbReference type="Pfam" id="PF10442">
    <property type="entry name" value="FIST_C"/>
    <property type="match status" value="1"/>
</dbReference>
<sequence>MIQIATALASADKADPELAADVVRAALERAGTGIAHSVLLFLSADFVHLAHAAVLAASRAAHCLQVTGCTAPGVFTEEDWVLDRPAACAMVFGGDCGLAAHPEAGAPLLSLAAPNAATRGWLAGGGPRYGLLSTDNTAHGAGRLWCHGKMAGDGRCETAVAGARAAIGVSRGMRILGEPRAVVCSGRDVLKVGDRPALHTLLRELPLELRETEKLPFHLLAAGVVKGPPHGAVEAGRYELVPLIAASHDERSVTLALPLDDGDRIFWALRQGLAAENDMRRLAGELSARLGDTPGFGLLFSCLGRGPWFFGGEDRDLAVVKERFPGMPLIGAYGGGQIAPLVGGNLQVHNAAVLALFAEHV</sequence>
<name>A0A809QYW4_9PROT</name>
<dbReference type="SMART" id="SM01204">
    <property type="entry name" value="FIST_C"/>
    <property type="match status" value="1"/>
</dbReference>
<dbReference type="EMBL" id="AP021857">
    <property type="protein sequence ID" value="BBO20610.1"/>
    <property type="molecule type" value="Genomic_DNA"/>
</dbReference>
<dbReference type="KEGG" id="ddz:DSYM_13090"/>
<evidence type="ECO:0000313" key="3">
    <source>
        <dbReference type="Proteomes" id="UP000662914"/>
    </source>
</evidence>
<evidence type="ECO:0000313" key="2">
    <source>
        <dbReference type="EMBL" id="BBO20610.1"/>
    </source>
</evidence>
<dbReference type="Proteomes" id="UP000662914">
    <property type="component" value="Chromosome"/>
</dbReference>
<dbReference type="InterPro" id="IPR019494">
    <property type="entry name" value="FIST_C"/>
</dbReference>
<feature type="domain" description="FIST C-domain" evidence="1">
    <location>
        <begin position="197"/>
        <end position="341"/>
    </location>
</feature>
<organism evidence="2 3">
    <name type="scientific">Candidatus Desulfobacillus denitrificans</name>
    <dbReference type="NCBI Taxonomy" id="2608985"/>
    <lineage>
        <taxon>Bacteria</taxon>
        <taxon>Pseudomonadati</taxon>
        <taxon>Pseudomonadota</taxon>
        <taxon>Betaproteobacteria</taxon>
        <taxon>Candidatus Desulfobacillus</taxon>
    </lineage>
</organism>
<accession>A0A809QYW4</accession>
<dbReference type="AlphaFoldDB" id="A0A809QYW4"/>
<protein>
    <recommendedName>
        <fullName evidence="1">FIST C-domain domain-containing protein</fullName>
    </recommendedName>
</protein>
<evidence type="ECO:0000259" key="1">
    <source>
        <dbReference type="SMART" id="SM01204"/>
    </source>
</evidence>
<proteinExistence type="predicted"/>
<gene>
    <name evidence="2" type="ORF">DSYM_13090</name>
</gene>